<dbReference type="PANTHER" id="PTHR43246">
    <property type="entry name" value="PEPTIDYL-PROLYL CIS-TRANS ISOMERASE CYP38, CHLOROPLASTIC"/>
    <property type="match status" value="1"/>
</dbReference>
<dbReference type="InterPro" id="IPR029000">
    <property type="entry name" value="Cyclophilin-like_dom_sf"/>
</dbReference>
<evidence type="ECO:0000256" key="1">
    <source>
        <dbReference type="ARBA" id="ARBA00023110"/>
    </source>
</evidence>
<dbReference type="SUPFAM" id="SSF50891">
    <property type="entry name" value="Cyclophilin-like"/>
    <property type="match status" value="1"/>
</dbReference>
<feature type="chain" id="PRO_5031609126" description="Peptidyl-prolyl cis-trans isomerase" evidence="3">
    <location>
        <begin position="27"/>
        <end position="247"/>
    </location>
</feature>
<evidence type="ECO:0000256" key="3">
    <source>
        <dbReference type="RuleBase" id="RU363019"/>
    </source>
</evidence>
<gene>
    <name evidence="5" type="ORF">HAND00432_LOCUS10512</name>
</gene>
<dbReference type="PROSITE" id="PS50072">
    <property type="entry name" value="CSA_PPIASE_2"/>
    <property type="match status" value="1"/>
</dbReference>
<keyword evidence="1 3" id="KW-0697">Rotamase</keyword>
<feature type="signal peptide" evidence="3">
    <location>
        <begin position="1"/>
        <end position="26"/>
    </location>
</feature>
<proteinExistence type="inferred from homology"/>
<comment type="similarity">
    <text evidence="3">Belongs to the cyclophilin-type PPIase family.</text>
</comment>
<keyword evidence="2 3" id="KW-0413">Isomerase</keyword>
<protein>
    <recommendedName>
        <fullName evidence="3">Peptidyl-prolyl cis-trans isomerase</fullName>
        <shortName evidence="3">PPIase</shortName>
        <ecNumber evidence="3">5.2.1.8</ecNumber>
    </recommendedName>
</protein>
<name>A0A7S1GYH8_HEMAN</name>
<evidence type="ECO:0000259" key="4">
    <source>
        <dbReference type="PROSITE" id="PS50072"/>
    </source>
</evidence>
<dbReference type="PRINTS" id="PR00153">
    <property type="entry name" value="CSAPPISMRASE"/>
</dbReference>
<dbReference type="InterPro" id="IPR044665">
    <property type="entry name" value="E_coli_cyclophilin_A-like"/>
</dbReference>
<evidence type="ECO:0000313" key="5">
    <source>
        <dbReference type="EMBL" id="CAD8955974.1"/>
    </source>
</evidence>
<dbReference type="Gene3D" id="2.40.100.10">
    <property type="entry name" value="Cyclophilin-like"/>
    <property type="match status" value="1"/>
</dbReference>
<evidence type="ECO:0000256" key="2">
    <source>
        <dbReference type="ARBA" id="ARBA00023235"/>
    </source>
</evidence>
<dbReference type="EC" id="5.2.1.8" evidence="3"/>
<dbReference type="Pfam" id="PF00160">
    <property type="entry name" value="Pro_isomerase"/>
    <property type="match status" value="1"/>
</dbReference>
<keyword evidence="3" id="KW-0732">Signal</keyword>
<feature type="domain" description="PPIase cyclophilin-type" evidence="4">
    <location>
        <begin position="78"/>
        <end position="224"/>
    </location>
</feature>
<dbReference type="InterPro" id="IPR002130">
    <property type="entry name" value="Cyclophilin-type_PPIase_dom"/>
</dbReference>
<organism evidence="5">
    <name type="scientific">Hemiselmis andersenii</name>
    <name type="common">Cryptophyte alga</name>
    <dbReference type="NCBI Taxonomy" id="464988"/>
    <lineage>
        <taxon>Eukaryota</taxon>
        <taxon>Cryptophyceae</taxon>
        <taxon>Cryptomonadales</taxon>
        <taxon>Hemiselmidaceae</taxon>
        <taxon>Hemiselmis</taxon>
    </lineage>
</organism>
<sequence>MQMRKVAITAGFASMCLVGAILLTSGSPGAMEALQTTDGQSVTTTSLFKTGEPSTDFPKPTALAMKLQSPKEWKAHINTNVGPFTVLVHRDWAPKGADRFYSLVMNDFYDGGRFFRYADNFVVQWGLKGEPHIDEMYENGANIKDDAPKKSNSAGRITFATSGPDTRSTQVFVNLADNTFLDDQGFTPFGELATAEDLDLFKNKINAEYGEKADQNRIISEGNSLYLKKAFPHMSYIKTEKVEVITP</sequence>
<comment type="catalytic activity">
    <reaction evidence="3">
        <text>[protein]-peptidylproline (omega=180) = [protein]-peptidylproline (omega=0)</text>
        <dbReference type="Rhea" id="RHEA:16237"/>
        <dbReference type="Rhea" id="RHEA-COMP:10747"/>
        <dbReference type="Rhea" id="RHEA-COMP:10748"/>
        <dbReference type="ChEBI" id="CHEBI:83833"/>
        <dbReference type="ChEBI" id="CHEBI:83834"/>
        <dbReference type="EC" id="5.2.1.8"/>
    </reaction>
</comment>
<reference evidence="5" key="1">
    <citation type="submission" date="2021-01" db="EMBL/GenBank/DDBJ databases">
        <authorList>
            <person name="Corre E."/>
            <person name="Pelletier E."/>
            <person name="Niang G."/>
            <person name="Scheremetjew M."/>
            <person name="Finn R."/>
            <person name="Kale V."/>
            <person name="Holt S."/>
            <person name="Cochrane G."/>
            <person name="Meng A."/>
            <person name="Brown T."/>
            <person name="Cohen L."/>
        </authorList>
    </citation>
    <scope>NUCLEOTIDE SEQUENCE</scope>
    <source>
        <strain evidence="5">CCMP644</strain>
    </source>
</reference>
<comment type="function">
    <text evidence="3">PPIases accelerate the folding of proteins. It catalyzes the cis-trans isomerization of proline imidic peptide bonds in oligopeptides.</text>
</comment>
<dbReference type="EMBL" id="HBFX01017353">
    <property type="protein sequence ID" value="CAD8955974.1"/>
    <property type="molecule type" value="Transcribed_RNA"/>
</dbReference>
<accession>A0A7S1GYH8</accession>
<dbReference type="GO" id="GO:0003755">
    <property type="term" value="F:peptidyl-prolyl cis-trans isomerase activity"/>
    <property type="evidence" value="ECO:0007669"/>
    <property type="project" value="UniProtKB-UniRule"/>
</dbReference>
<dbReference type="AlphaFoldDB" id="A0A7S1GYH8"/>